<dbReference type="CDD" id="cd03443">
    <property type="entry name" value="PaaI_thioesterase"/>
    <property type="match status" value="1"/>
</dbReference>
<dbReference type="EMBL" id="JAYJJU010000003">
    <property type="protein sequence ID" value="MEB3031023.1"/>
    <property type="molecule type" value="Genomic_DNA"/>
</dbReference>
<dbReference type="InterPro" id="IPR006683">
    <property type="entry name" value="Thioestr_dom"/>
</dbReference>
<keyword evidence="4" id="KW-1185">Reference proteome</keyword>
<dbReference type="PANTHER" id="PTHR43240:SF8">
    <property type="entry name" value="PHENYLACETIC ACID DEGRADATION-RELATED PROTEIN"/>
    <property type="match status" value="1"/>
</dbReference>
<evidence type="ECO:0000259" key="2">
    <source>
        <dbReference type="Pfam" id="PF03061"/>
    </source>
</evidence>
<protein>
    <submittedName>
        <fullName evidence="3">PaaI family thioesterase</fullName>
        <ecNumber evidence="3">3.1.2.-</ecNumber>
    </submittedName>
</protein>
<comment type="caution">
    <text evidence="3">The sequence shown here is derived from an EMBL/GenBank/DDBJ whole genome shotgun (WGS) entry which is preliminary data.</text>
</comment>
<feature type="domain" description="Thioesterase" evidence="2">
    <location>
        <begin position="47"/>
        <end position="121"/>
    </location>
</feature>
<evidence type="ECO:0000256" key="1">
    <source>
        <dbReference type="ARBA" id="ARBA00022801"/>
    </source>
</evidence>
<sequence length="135" mass="14060">MDSAEFARMVVASMPFATALQIEVTELTPQQVGATMAWAPQRCTTAGILHGGALMAFADTVGAVCAVANLPQGASTSTIESKTNFFRAVRAGSVTATSIPLHVGRTTIVVQTDLTDDRGKPVARVTQTQAVLTPN</sequence>
<dbReference type="RefSeq" id="WP_224971227.1">
    <property type="nucleotide sequence ID" value="NZ_JAYJJU010000003.1"/>
</dbReference>
<dbReference type="SUPFAM" id="SSF54637">
    <property type="entry name" value="Thioesterase/thiol ester dehydrase-isomerase"/>
    <property type="match status" value="1"/>
</dbReference>
<dbReference type="Gene3D" id="3.10.129.10">
    <property type="entry name" value="Hotdog Thioesterase"/>
    <property type="match status" value="1"/>
</dbReference>
<organism evidence="3 4">
    <name type="scientific">[Mycobacterium] nativiensis</name>
    <dbReference type="NCBI Taxonomy" id="2855503"/>
    <lineage>
        <taxon>Bacteria</taxon>
        <taxon>Bacillati</taxon>
        <taxon>Actinomycetota</taxon>
        <taxon>Actinomycetes</taxon>
        <taxon>Mycobacteriales</taxon>
        <taxon>Mycobacteriaceae</taxon>
        <taxon>Mycolicibacter</taxon>
    </lineage>
</organism>
<accession>A0ABU5XSW3</accession>
<reference evidence="3 4" key="1">
    <citation type="submission" date="2023-12" db="EMBL/GenBank/DDBJ databases">
        <title>Description of new species of Mycobacterium terrae complex isolated from sewage at the Sao Paulo Zoological Park Foundation in Brazil.</title>
        <authorList>
            <person name="Romagnoli C.L."/>
            <person name="Conceicao E.C."/>
            <person name="Machado E."/>
            <person name="Barreto L.B.P.F."/>
            <person name="Sharma A."/>
            <person name="Silva N.M."/>
            <person name="Marques L.E."/>
            <person name="Juliana M.A."/>
            <person name="Lourenco M.C.S."/>
            <person name="Digiampietri L.A."/>
            <person name="Suffys P.N."/>
            <person name="Viana-Niero C."/>
        </authorList>
    </citation>
    <scope>NUCLEOTIDE SEQUENCE [LARGE SCALE GENOMIC DNA]</scope>
    <source>
        <strain evidence="3 4">MYC340</strain>
    </source>
</reference>
<keyword evidence="1 3" id="KW-0378">Hydrolase</keyword>
<evidence type="ECO:0000313" key="4">
    <source>
        <dbReference type="Proteomes" id="UP001298593"/>
    </source>
</evidence>
<gene>
    <name evidence="3" type="ORF">KV113_05590</name>
</gene>
<proteinExistence type="predicted"/>
<dbReference type="EC" id="3.1.2.-" evidence="3"/>
<dbReference type="InterPro" id="IPR029069">
    <property type="entry name" value="HotDog_dom_sf"/>
</dbReference>
<name>A0ABU5XSW3_9MYCO</name>
<dbReference type="Proteomes" id="UP001298593">
    <property type="component" value="Unassembled WGS sequence"/>
</dbReference>
<dbReference type="InterPro" id="IPR003736">
    <property type="entry name" value="PAAI_dom"/>
</dbReference>
<dbReference type="Pfam" id="PF03061">
    <property type="entry name" value="4HBT"/>
    <property type="match status" value="1"/>
</dbReference>
<dbReference type="GO" id="GO:0016787">
    <property type="term" value="F:hydrolase activity"/>
    <property type="evidence" value="ECO:0007669"/>
    <property type="project" value="UniProtKB-KW"/>
</dbReference>
<dbReference type="NCBIfam" id="TIGR00369">
    <property type="entry name" value="unchar_dom_1"/>
    <property type="match status" value="1"/>
</dbReference>
<dbReference type="PANTHER" id="PTHR43240">
    <property type="entry name" value="1,4-DIHYDROXY-2-NAPHTHOYL-COA THIOESTERASE 1"/>
    <property type="match status" value="1"/>
</dbReference>
<evidence type="ECO:0000313" key="3">
    <source>
        <dbReference type="EMBL" id="MEB3031023.1"/>
    </source>
</evidence>